<evidence type="ECO:0008006" key="4">
    <source>
        <dbReference type="Google" id="ProtNLM"/>
    </source>
</evidence>
<comment type="caution">
    <text evidence="2">The sequence shown here is derived from an EMBL/GenBank/DDBJ whole genome shotgun (WGS) entry which is preliminary data.</text>
</comment>
<organism evidence="2 3">
    <name type="scientific">Actinokineospora diospyrosa</name>
    <dbReference type="NCBI Taxonomy" id="103728"/>
    <lineage>
        <taxon>Bacteria</taxon>
        <taxon>Bacillati</taxon>
        <taxon>Actinomycetota</taxon>
        <taxon>Actinomycetes</taxon>
        <taxon>Pseudonocardiales</taxon>
        <taxon>Pseudonocardiaceae</taxon>
        <taxon>Actinokineospora</taxon>
    </lineage>
</organism>
<evidence type="ECO:0000313" key="2">
    <source>
        <dbReference type="EMBL" id="MCP2267552.1"/>
    </source>
</evidence>
<reference evidence="2 3" key="1">
    <citation type="submission" date="2022-06" db="EMBL/GenBank/DDBJ databases">
        <title>Genomic Encyclopedia of Archaeal and Bacterial Type Strains, Phase II (KMG-II): from individual species to whole genera.</title>
        <authorList>
            <person name="Goeker M."/>
        </authorList>
    </citation>
    <scope>NUCLEOTIDE SEQUENCE [LARGE SCALE GENOMIC DNA]</scope>
    <source>
        <strain evidence="2 3">DSM 44255</strain>
    </source>
</reference>
<dbReference type="Proteomes" id="UP001205185">
    <property type="component" value="Unassembled WGS sequence"/>
</dbReference>
<proteinExistence type="predicted"/>
<keyword evidence="1" id="KW-1133">Transmembrane helix</keyword>
<dbReference type="EMBL" id="JAMTCO010000001">
    <property type="protein sequence ID" value="MCP2267552.1"/>
    <property type="molecule type" value="Genomic_DNA"/>
</dbReference>
<sequence>MGVAIEPPSALESTLIDIAVLGGLVAAVVIGIMALRNRRR</sequence>
<evidence type="ECO:0000256" key="1">
    <source>
        <dbReference type="SAM" id="Phobius"/>
    </source>
</evidence>
<feature type="transmembrane region" description="Helical" evidence="1">
    <location>
        <begin position="15"/>
        <end position="35"/>
    </location>
</feature>
<keyword evidence="1" id="KW-0812">Transmembrane</keyword>
<keyword evidence="1" id="KW-0472">Membrane</keyword>
<name>A0ABT1I4I5_9PSEU</name>
<protein>
    <recommendedName>
        <fullName evidence="4">Secreted protein with PEP-CTERM sorting signal</fullName>
    </recommendedName>
</protein>
<accession>A0ABT1I4I5</accession>
<gene>
    <name evidence="2" type="ORF">LV75_000034</name>
</gene>
<evidence type="ECO:0000313" key="3">
    <source>
        <dbReference type="Proteomes" id="UP001205185"/>
    </source>
</evidence>
<keyword evidence="3" id="KW-1185">Reference proteome</keyword>